<dbReference type="RefSeq" id="WP_156550480.1">
    <property type="nucleotide sequence ID" value="NZ_JABAEJ010000015.1"/>
</dbReference>
<proteinExistence type="predicted"/>
<organism evidence="2 3">
    <name type="scientific">Agrobacterium vitis</name>
    <name type="common">Rhizobium vitis</name>
    <dbReference type="NCBI Taxonomy" id="373"/>
    <lineage>
        <taxon>Bacteria</taxon>
        <taxon>Pseudomonadati</taxon>
        <taxon>Pseudomonadota</taxon>
        <taxon>Alphaproteobacteria</taxon>
        <taxon>Hyphomicrobiales</taxon>
        <taxon>Rhizobiaceae</taxon>
        <taxon>Rhizobium/Agrobacterium group</taxon>
        <taxon>Agrobacterium</taxon>
    </lineage>
</organism>
<comment type="caution">
    <text evidence="2">The sequence shown here is derived from an EMBL/GenBank/DDBJ whole genome shotgun (WGS) entry which is preliminary data.</text>
</comment>
<accession>A0AAE4WHM2</accession>
<dbReference type="EMBL" id="WPHM01000016">
    <property type="protein sequence ID" value="MUZ60379.1"/>
    <property type="molecule type" value="Genomic_DNA"/>
</dbReference>
<name>A0AAE4WHM2_AGRVI</name>
<gene>
    <name evidence="2" type="ORF">GOZ95_23415</name>
</gene>
<keyword evidence="1" id="KW-0472">Membrane</keyword>
<reference evidence="2 3" key="1">
    <citation type="submission" date="2019-12" db="EMBL/GenBank/DDBJ databases">
        <title>Whole-genome sequencing of Allorhizobium vitis.</title>
        <authorList>
            <person name="Gan H.M."/>
            <person name="Szegedi E."/>
            <person name="Burr T."/>
            <person name="Savka M.A."/>
        </authorList>
    </citation>
    <scope>NUCLEOTIDE SEQUENCE [LARGE SCALE GENOMIC DNA]</scope>
    <source>
        <strain evidence="2 3">CG989</strain>
    </source>
</reference>
<dbReference type="AlphaFoldDB" id="A0AAE4WHM2"/>
<sequence length="201" mass="23547">MTGFQQVILFLMASFAVYLLVQPFVDSWGQTLCKRVCLFRGKWGFSFYLNMSTTKKGKLIYTFSGEFDGYFSRRIKPQHMKLLIEKIRILRDDIETGSYYVSRPYQAKIGDNKRGKLYFGPTFTVFKRYGFVSYLSEKNEQKYYNDLFDIFICDAPKSHFAVFKPLGVPEISPLIRFTLLDMKKTCEQVIEAFEKDFAESS</sequence>
<evidence type="ECO:0000313" key="3">
    <source>
        <dbReference type="Proteomes" id="UP000436692"/>
    </source>
</evidence>
<protein>
    <submittedName>
        <fullName evidence="2">Uncharacterized protein</fullName>
    </submittedName>
</protein>
<keyword evidence="1" id="KW-1133">Transmembrane helix</keyword>
<dbReference type="Proteomes" id="UP000436692">
    <property type="component" value="Unassembled WGS sequence"/>
</dbReference>
<evidence type="ECO:0000313" key="2">
    <source>
        <dbReference type="EMBL" id="MUZ60379.1"/>
    </source>
</evidence>
<evidence type="ECO:0000256" key="1">
    <source>
        <dbReference type="SAM" id="Phobius"/>
    </source>
</evidence>
<keyword evidence="1" id="KW-0812">Transmembrane</keyword>
<feature type="transmembrane region" description="Helical" evidence="1">
    <location>
        <begin position="7"/>
        <end position="25"/>
    </location>
</feature>